<reference evidence="1 2" key="1">
    <citation type="journal article" date="2018" name="J. Allergy Clin. Immunol.">
        <title>High-quality assembly of Dermatophagoides pteronyssinus genome and transcriptome reveals a wide range of novel allergens.</title>
        <authorList>
            <person name="Liu X.Y."/>
            <person name="Yang K.Y."/>
            <person name="Wang M.Q."/>
            <person name="Kwok J.S."/>
            <person name="Zeng X."/>
            <person name="Yang Z."/>
            <person name="Xiao X.J."/>
            <person name="Lau C.P."/>
            <person name="Li Y."/>
            <person name="Huang Z.M."/>
            <person name="Ba J.G."/>
            <person name="Yim A.K."/>
            <person name="Ouyang C.Y."/>
            <person name="Ngai S.M."/>
            <person name="Chan T.F."/>
            <person name="Leung E.L."/>
            <person name="Liu L."/>
            <person name="Liu Z.G."/>
            <person name="Tsui S.K."/>
        </authorList>
    </citation>
    <scope>NUCLEOTIDE SEQUENCE [LARGE SCALE GENOMIC DNA]</scope>
    <source>
        <strain evidence="1">Derp</strain>
    </source>
</reference>
<proteinExistence type="predicted"/>
<reference evidence="1 2" key="2">
    <citation type="journal article" date="2022" name="Mol. Biol. Evol.">
        <title>Comparative Genomics Reveals Insights into the Divergent Evolution of Astigmatic Mites and Household Pest Adaptations.</title>
        <authorList>
            <person name="Xiong Q."/>
            <person name="Wan A.T."/>
            <person name="Liu X."/>
            <person name="Fung C.S."/>
            <person name="Xiao X."/>
            <person name="Malainual N."/>
            <person name="Hou J."/>
            <person name="Wang L."/>
            <person name="Wang M."/>
            <person name="Yang K.Y."/>
            <person name="Cui Y."/>
            <person name="Leung E.L."/>
            <person name="Nong W."/>
            <person name="Shin S.K."/>
            <person name="Au S.W."/>
            <person name="Jeong K.Y."/>
            <person name="Chew F.T."/>
            <person name="Hui J.H."/>
            <person name="Leung T.F."/>
            <person name="Tungtrongchitr A."/>
            <person name="Zhong N."/>
            <person name="Liu Z."/>
            <person name="Tsui S.K."/>
        </authorList>
    </citation>
    <scope>NUCLEOTIDE SEQUENCE [LARGE SCALE GENOMIC DNA]</scope>
    <source>
        <strain evidence="1">Derp</strain>
    </source>
</reference>
<evidence type="ECO:0008006" key="3">
    <source>
        <dbReference type="Google" id="ProtNLM"/>
    </source>
</evidence>
<organism evidence="1 2">
    <name type="scientific">Dermatophagoides pteronyssinus</name>
    <name type="common">European house dust mite</name>
    <dbReference type="NCBI Taxonomy" id="6956"/>
    <lineage>
        <taxon>Eukaryota</taxon>
        <taxon>Metazoa</taxon>
        <taxon>Ecdysozoa</taxon>
        <taxon>Arthropoda</taxon>
        <taxon>Chelicerata</taxon>
        <taxon>Arachnida</taxon>
        <taxon>Acari</taxon>
        <taxon>Acariformes</taxon>
        <taxon>Sarcoptiformes</taxon>
        <taxon>Astigmata</taxon>
        <taxon>Psoroptidia</taxon>
        <taxon>Analgoidea</taxon>
        <taxon>Pyroglyphidae</taxon>
        <taxon>Dermatophagoidinae</taxon>
        <taxon>Dermatophagoides</taxon>
    </lineage>
</organism>
<dbReference type="Proteomes" id="UP000887458">
    <property type="component" value="Unassembled WGS sequence"/>
</dbReference>
<name>A0ABQ8JP79_DERPT</name>
<sequence length="73" mass="8527">MRLLLRFVMSSRFGRLTIYALYISFGSPSNNAFKLSPDSTYTCINLEILNHHLFQDSNALRVVIESHHLLRMR</sequence>
<dbReference type="EMBL" id="NJHN03000029">
    <property type="protein sequence ID" value="KAH9424402.1"/>
    <property type="molecule type" value="Genomic_DNA"/>
</dbReference>
<keyword evidence="2" id="KW-1185">Reference proteome</keyword>
<protein>
    <recommendedName>
        <fullName evidence="3">Secreted protein</fullName>
    </recommendedName>
</protein>
<accession>A0ABQ8JP79</accession>
<comment type="caution">
    <text evidence="1">The sequence shown here is derived from an EMBL/GenBank/DDBJ whole genome shotgun (WGS) entry which is preliminary data.</text>
</comment>
<gene>
    <name evidence="1" type="ORF">DERP_004586</name>
</gene>
<evidence type="ECO:0000313" key="2">
    <source>
        <dbReference type="Proteomes" id="UP000887458"/>
    </source>
</evidence>
<evidence type="ECO:0000313" key="1">
    <source>
        <dbReference type="EMBL" id="KAH9424402.1"/>
    </source>
</evidence>